<dbReference type="InterPro" id="IPR000182">
    <property type="entry name" value="GNAT_dom"/>
</dbReference>
<dbReference type="RefSeq" id="WP_196102108.1">
    <property type="nucleotide sequence ID" value="NZ_CP064942.1"/>
</dbReference>
<dbReference type="InterPro" id="IPR016181">
    <property type="entry name" value="Acyl_CoA_acyltransferase"/>
</dbReference>
<dbReference type="GO" id="GO:0016747">
    <property type="term" value="F:acyltransferase activity, transferring groups other than amino-acyl groups"/>
    <property type="evidence" value="ECO:0007669"/>
    <property type="project" value="InterPro"/>
</dbReference>
<evidence type="ECO:0000259" key="1">
    <source>
        <dbReference type="Pfam" id="PF13302"/>
    </source>
</evidence>
<reference evidence="2 3" key="1">
    <citation type="submission" date="2020-11" db="EMBL/GenBank/DDBJ databases">
        <title>Description of Pontivivens ytuae sp. nov. isolated from deep sea sediment of Mariana Trench.</title>
        <authorList>
            <person name="Wang Z."/>
            <person name="Sun Q.-L."/>
            <person name="Xu X.-D."/>
            <person name="Tang Y.-Z."/>
            <person name="Zhang J."/>
        </authorList>
    </citation>
    <scope>NUCLEOTIDE SEQUENCE [LARGE SCALE GENOMIC DNA]</scope>
    <source>
        <strain evidence="2 3">MT2928</strain>
    </source>
</reference>
<evidence type="ECO:0000313" key="2">
    <source>
        <dbReference type="EMBL" id="QPH52897.1"/>
    </source>
</evidence>
<protein>
    <submittedName>
        <fullName evidence="2">GNAT family N-acetyltransferase</fullName>
    </submittedName>
</protein>
<sequence length="171" mass="18583">MWAAPLLMTERLTLRRLDARDRDAFLAYSTGPRTAFTGGPSKPFRAVEKFAAMIGQWTLMGYGRYAICLDPDAPAIGHVGPLHYDTTQPAEMTWTLWDDAQTGHGYATEAAARVLAHLLDDLGWPSIVARIEPDNAASHAVALRLGGTRDDAAQAPAWMPNAVTYRFGGAV</sequence>
<dbReference type="PANTHER" id="PTHR43792:SF1">
    <property type="entry name" value="N-ACETYLTRANSFERASE DOMAIN-CONTAINING PROTEIN"/>
    <property type="match status" value="1"/>
</dbReference>
<dbReference type="Proteomes" id="UP000594800">
    <property type="component" value="Chromosome"/>
</dbReference>
<dbReference type="Gene3D" id="3.40.630.30">
    <property type="match status" value="1"/>
</dbReference>
<dbReference type="EMBL" id="CP064942">
    <property type="protein sequence ID" value="QPH52897.1"/>
    <property type="molecule type" value="Genomic_DNA"/>
</dbReference>
<dbReference type="AlphaFoldDB" id="A0A7S9QC08"/>
<feature type="domain" description="N-acetyltransferase" evidence="1">
    <location>
        <begin position="11"/>
        <end position="147"/>
    </location>
</feature>
<evidence type="ECO:0000313" key="3">
    <source>
        <dbReference type="Proteomes" id="UP000594800"/>
    </source>
</evidence>
<dbReference type="KEGG" id="poz:I0K15_13910"/>
<dbReference type="InterPro" id="IPR051531">
    <property type="entry name" value="N-acetyltransferase"/>
</dbReference>
<organism evidence="2 3">
    <name type="scientific">Pontivivens ytuae</name>
    <dbReference type="NCBI Taxonomy" id="2789856"/>
    <lineage>
        <taxon>Bacteria</taxon>
        <taxon>Pseudomonadati</taxon>
        <taxon>Pseudomonadota</taxon>
        <taxon>Alphaproteobacteria</taxon>
        <taxon>Rhodobacterales</taxon>
        <taxon>Paracoccaceae</taxon>
        <taxon>Pontivivens</taxon>
    </lineage>
</organism>
<dbReference type="PANTHER" id="PTHR43792">
    <property type="entry name" value="GNAT FAMILY, PUTATIVE (AFU_ORTHOLOGUE AFUA_3G00765)-RELATED-RELATED"/>
    <property type="match status" value="1"/>
</dbReference>
<dbReference type="SUPFAM" id="SSF55729">
    <property type="entry name" value="Acyl-CoA N-acyltransferases (Nat)"/>
    <property type="match status" value="1"/>
</dbReference>
<accession>A0A7S9QC08</accession>
<keyword evidence="3" id="KW-1185">Reference proteome</keyword>
<keyword evidence="2" id="KW-0808">Transferase</keyword>
<name>A0A7S9QC08_9RHOB</name>
<gene>
    <name evidence="2" type="ORF">I0K15_13910</name>
</gene>
<proteinExistence type="predicted"/>
<dbReference type="Pfam" id="PF13302">
    <property type="entry name" value="Acetyltransf_3"/>
    <property type="match status" value="1"/>
</dbReference>